<dbReference type="InterPro" id="IPR018490">
    <property type="entry name" value="cNMP-bd_dom_sf"/>
</dbReference>
<dbReference type="Proteomes" id="UP000284531">
    <property type="component" value="Unassembled WGS sequence"/>
</dbReference>
<dbReference type="AlphaFoldDB" id="A0A419X4K0"/>
<feature type="domain" description="Cyclic nucleotide-binding" evidence="1">
    <location>
        <begin position="35"/>
        <end position="116"/>
    </location>
</feature>
<evidence type="ECO:0000259" key="1">
    <source>
        <dbReference type="Pfam" id="PF00027"/>
    </source>
</evidence>
<proteinExistence type="predicted"/>
<reference evidence="2 3" key="1">
    <citation type="submission" date="2018-09" db="EMBL/GenBank/DDBJ databases">
        <title>Genomic Encyclopedia of Archaeal and Bacterial Type Strains, Phase II (KMG-II): from individual species to whole genera.</title>
        <authorList>
            <person name="Goeker M."/>
        </authorList>
    </citation>
    <scope>NUCLEOTIDE SEQUENCE [LARGE SCALE GENOMIC DNA]</scope>
    <source>
        <strain evidence="2 3">DSM 21950</strain>
    </source>
</reference>
<dbReference type="OrthoDB" id="680421at2"/>
<protein>
    <submittedName>
        <fullName evidence="2">CRP-like cAMP-binding protein</fullName>
    </submittedName>
</protein>
<keyword evidence="3" id="KW-1185">Reference proteome</keyword>
<dbReference type="SUPFAM" id="SSF51206">
    <property type="entry name" value="cAMP-binding domain-like"/>
    <property type="match status" value="1"/>
</dbReference>
<accession>A0A419X4K0</accession>
<dbReference type="EMBL" id="RAPQ01000009">
    <property type="protein sequence ID" value="RKE02549.1"/>
    <property type="molecule type" value="Genomic_DNA"/>
</dbReference>
<evidence type="ECO:0000313" key="3">
    <source>
        <dbReference type="Proteomes" id="UP000284531"/>
    </source>
</evidence>
<sequence>MDSTNLREALRDYIKKFIHLSEEEFELLCDLFSYRKLEKREHLIKAQERCDRIIFTANGYFRFYHWNDKGIEITSDFYFVPSYTSFLTGDPSLVNVQAMESMEVLEISKSDLEKLYVKSRNIETLARKLAEMIAINSERHLFLLLGQTAETRYKELMEKYPQYIQSIPLQYIASYLGITKESLSRIRKSIH</sequence>
<dbReference type="Gene3D" id="2.60.120.10">
    <property type="entry name" value="Jelly Rolls"/>
    <property type="match status" value="1"/>
</dbReference>
<dbReference type="RefSeq" id="WP_120240406.1">
    <property type="nucleotide sequence ID" value="NZ_RAPQ01000009.1"/>
</dbReference>
<dbReference type="InterPro" id="IPR014710">
    <property type="entry name" value="RmlC-like_jellyroll"/>
</dbReference>
<dbReference type="InterPro" id="IPR000595">
    <property type="entry name" value="cNMP-bd_dom"/>
</dbReference>
<name>A0A419X4K0_9BACT</name>
<gene>
    <name evidence="2" type="ORF">BXY64_2644</name>
</gene>
<dbReference type="Pfam" id="PF00027">
    <property type="entry name" value="cNMP_binding"/>
    <property type="match status" value="1"/>
</dbReference>
<organism evidence="2 3">
    <name type="scientific">Marinifilum flexuosum</name>
    <dbReference type="NCBI Taxonomy" id="1117708"/>
    <lineage>
        <taxon>Bacteria</taxon>
        <taxon>Pseudomonadati</taxon>
        <taxon>Bacteroidota</taxon>
        <taxon>Bacteroidia</taxon>
        <taxon>Marinilabiliales</taxon>
        <taxon>Marinifilaceae</taxon>
    </lineage>
</organism>
<evidence type="ECO:0000313" key="2">
    <source>
        <dbReference type="EMBL" id="RKE02549.1"/>
    </source>
</evidence>
<comment type="caution">
    <text evidence="2">The sequence shown here is derived from an EMBL/GenBank/DDBJ whole genome shotgun (WGS) entry which is preliminary data.</text>
</comment>